<dbReference type="AlphaFoldDB" id="A0A2S6APS4"/>
<dbReference type="OrthoDB" id="3694660at2"/>
<proteinExistence type="predicted"/>
<reference evidence="1 2" key="1">
    <citation type="submission" date="2018-02" db="EMBL/GenBank/DDBJ databases">
        <title>8 Nocardia nova and 1 Nocardia cyriacigeorgica strain used for evolution to TMP-SMX.</title>
        <authorList>
            <person name="Mehta H."/>
            <person name="Weng J."/>
            <person name="Shamoo Y."/>
        </authorList>
    </citation>
    <scope>NUCLEOTIDE SEQUENCE [LARGE SCALE GENOMIC DNA]</scope>
    <source>
        <strain evidence="1 2">MDA3139</strain>
    </source>
</reference>
<organism evidence="1 2">
    <name type="scientific">Nocardia nova</name>
    <dbReference type="NCBI Taxonomy" id="37330"/>
    <lineage>
        <taxon>Bacteria</taxon>
        <taxon>Bacillati</taxon>
        <taxon>Actinomycetota</taxon>
        <taxon>Actinomycetes</taxon>
        <taxon>Mycobacteriales</taxon>
        <taxon>Nocardiaceae</taxon>
        <taxon>Nocardia</taxon>
    </lineage>
</organism>
<protein>
    <submittedName>
        <fullName evidence="1">Uncharacterized protein</fullName>
    </submittedName>
</protein>
<dbReference type="RefSeq" id="WP_104376371.1">
    <property type="nucleotide sequence ID" value="NZ_PSZC01000010.1"/>
</dbReference>
<name>A0A2S6APS4_9NOCA</name>
<comment type="caution">
    <text evidence="1">The sequence shown here is derived from an EMBL/GenBank/DDBJ whole genome shotgun (WGS) entry which is preliminary data.</text>
</comment>
<evidence type="ECO:0000313" key="1">
    <source>
        <dbReference type="EMBL" id="PPJ37212.1"/>
    </source>
</evidence>
<dbReference type="Proteomes" id="UP000239874">
    <property type="component" value="Unassembled WGS sequence"/>
</dbReference>
<gene>
    <name evidence="1" type="ORF">C5E45_16310</name>
</gene>
<sequence>MRSDLRHVPADMPKFAADHGIPRMPSGTAVIPPRIPPQGPLEQLIRGPLAPSPDQAPVADGDILCGVSTLGESGRALDRYIFKAINWRAGTCLRIDPIDHVLIVGAAPDGPVRMTADGYFRVPFRQRRRVGLSIGDRVLVTGRRSPGRLLLLPPAALSTLLAARLALLDR</sequence>
<evidence type="ECO:0000313" key="2">
    <source>
        <dbReference type="Proteomes" id="UP000239874"/>
    </source>
</evidence>
<accession>A0A2S6APS4</accession>
<dbReference type="EMBL" id="PSZC01000010">
    <property type="protein sequence ID" value="PPJ37212.1"/>
    <property type="molecule type" value="Genomic_DNA"/>
</dbReference>